<dbReference type="GeneID" id="8101195"/>
<gene>
    <name evidence="10" type="ORF">TSTA_078430</name>
</gene>
<dbReference type="InterPro" id="IPR013087">
    <property type="entry name" value="Znf_C2H2_type"/>
</dbReference>
<sequence length="444" mass="48477">MEIPTILNRKASAAVAADPRFQAQLAQAVHMHTQEMSEQATSQPGDHTVMGYPPNAQPLHQTQQMAPQLWPTHPNGAPVMPPNGYVHTGFPAVPPQQSHTPPVQQQQQQQQSRPEPAPRVFHCSTCQKGFARRSDLARHERIHSGIRPHACDWPGCGKQFIQRSALTVHARVHTGEKPHMCERCGKPFSDSSSLARHRRIHSGKRPYKCPYANCQKTFTRRTTLTRHQNHHTGTIEEAAAQTEASLRQNRERSARASEGIYSETGSGHSTPSPGQQASMGMGSELPPLNIIRSTGEYYIPNGGIPAHVRGDFQQGSPRASPAATSPSLSSYSSHPRPSMTSHPSGYGPPQPLEPPANNDHRPGSVTGSPHMTSMGWASPSHGSMPSPGSPHDFGYPESNVAAYASAMPPHMYFPNSTIRRPGSTEPENYEMKPRIGPDGWSTPM</sequence>
<name>B8LXI3_TALSN</name>
<feature type="region of interest" description="Disordered" evidence="8">
    <location>
        <begin position="308"/>
        <end position="393"/>
    </location>
</feature>
<dbReference type="GO" id="GO:0000785">
    <property type="term" value="C:chromatin"/>
    <property type="evidence" value="ECO:0007669"/>
    <property type="project" value="TreeGrafter"/>
</dbReference>
<keyword evidence="1" id="KW-0479">Metal-binding</keyword>
<keyword evidence="11" id="KW-1185">Reference proteome</keyword>
<dbReference type="SUPFAM" id="SSF57667">
    <property type="entry name" value="beta-beta-alpha zinc fingers"/>
    <property type="match status" value="2"/>
</dbReference>
<dbReference type="FunFam" id="3.30.160.60:FF:000125">
    <property type="entry name" value="Putative zinc finger protein 143"/>
    <property type="match status" value="1"/>
</dbReference>
<keyword evidence="2" id="KW-0677">Repeat</keyword>
<dbReference type="STRING" id="441959.B8LXI3"/>
<dbReference type="FunFam" id="3.30.160.60:FF:000340">
    <property type="entry name" value="zinc finger protein 473 isoform X1"/>
    <property type="match status" value="1"/>
</dbReference>
<dbReference type="SMART" id="SM00355">
    <property type="entry name" value="ZnF_C2H2"/>
    <property type="match status" value="4"/>
</dbReference>
<evidence type="ECO:0000256" key="5">
    <source>
        <dbReference type="ARBA" id="ARBA00038089"/>
    </source>
</evidence>
<feature type="region of interest" description="Disordered" evidence="8">
    <location>
        <begin position="225"/>
        <end position="288"/>
    </location>
</feature>
<dbReference type="VEuPathDB" id="FungiDB:TSTA_078430"/>
<evidence type="ECO:0000256" key="3">
    <source>
        <dbReference type="ARBA" id="ARBA00022771"/>
    </source>
</evidence>
<protein>
    <recommendedName>
        <fullName evidence="6">pH-response transcription factor pacC/RIM101</fullName>
    </recommendedName>
</protein>
<dbReference type="PhylomeDB" id="B8LXI3"/>
<feature type="domain" description="C2H2-type" evidence="9">
    <location>
        <begin position="207"/>
        <end position="236"/>
    </location>
</feature>
<evidence type="ECO:0000313" key="10">
    <source>
        <dbReference type="EMBL" id="EED24484.1"/>
    </source>
</evidence>
<evidence type="ECO:0000256" key="2">
    <source>
        <dbReference type="ARBA" id="ARBA00022737"/>
    </source>
</evidence>
<evidence type="ECO:0000256" key="4">
    <source>
        <dbReference type="ARBA" id="ARBA00022833"/>
    </source>
</evidence>
<feature type="region of interest" description="Disordered" evidence="8">
    <location>
        <begin position="30"/>
        <end position="119"/>
    </location>
</feature>
<dbReference type="PROSITE" id="PS50157">
    <property type="entry name" value="ZINC_FINGER_C2H2_2"/>
    <property type="match status" value="4"/>
</dbReference>
<dbReference type="GO" id="GO:0005634">
    <property type="term" value="C:nucleus"/>
    <property type="evidence" value="ECO:0007669"/>
    <property type="project" value="UniProtKB-ARBA"/>
</dbReference>
<dbReference type="GO" id="GO:0008270">
    <property type="term" value="F:zinc ion binding"/>
    <property type="evidence" value="ECO:0007669"/>
    <property type="project" value="UniProtKB-KW"/>
</dbReference>
<evidence type="ECO:0000256" key="6">
    <source>
        <dbReference type="ARBA" id="ARBA00039490"/>
    </source>
</evidence>
<dbReference type="FunFam" id="3.30.160.60:FF:002343">
    <property type="entry name" value="Zinc finger protein 33A"/>
    <property type="match status" value="1"/>
</dbReference>
<dbReference type="Gene3D" id="3.30.160.60">
    <property type="entry name" value="Classic Zinc Finger"/>
    <property type="match status" value="4"/>
</dbReference>
<dbReference type="GO" id="GO:0005667">
    <property type="term" value="C:transcription regulator complex"/>
    <property type="evidence" value="ECO:0007669"/>
    <property type="project" value="TreeGrafter"/>
</dbReference>
<dbReference type="Pfam" id="PF00096">
    <property type="entry name" value="zf-C2H2"/>
    <property type="match status" value="4"/>
</dbReference>
<feature type="region of interest" description="Disordered" evidence="8">
    <location>
        <begin position="414"/>
        <end position="444"/>
    </location>
</feature>
<accession>B8LXI3</accession>
<dbReference type="eggNOG" id="KOG1721">
    <property type="taxonomic scope" value="Eukaryota"/>
</dbReference>
<dbReference type="HOGENOM" id="CLU_027084_1_0_1"/>
<dbReference type="RefSeq" id="XP_002341871.1">
    <property type="nucleotide sequence ID" value="XM_002341830.1"/>
</dbReference>
<dbReference type="PROSITE" id="PS00028">
    <property type="entry name" value="ZINC_FINGER_C2H2_1"/>
    <property type="match status" value="4"/>
</dbReference>
<feature type="domain" description="C2H2-type" evidence="9">
    <location>
        <begin position="179"/>
        <end position="206"/>
    </location>
</feature>
<keyword evidence="3 7" id="KW-0863">Zinc-finger</keyword>
<evidence type="ECO:0000313" key="11">
    <source>
        <dbReference type="Proteomes" id="UP000001745"/>
    </source>
</evidence>
<feature type="compositionally biased region" description="Polar residues" evidence="8">
    <location>
        <begin position="263"/>
        <end position="278"/>
    </location>
</feature>
<dbReference type="InterPro" id="IPR036236">
    <property type="entry name" value="Znf_C2H2_sf"/>
</dbReference>
<dbReference type="PANTHER" id="PTHR14003">
    <property type="entry name" value="TRANSCRIPTIONAL REPRESSOR PROTEIN YY"/>
    <property type="match status" value="1"/>
</dbReference>
<feature type="domain" description="C2H2-type" evidence="9">
    <location>
        <begin position="149"/>
        <end position="178"/>
    </location>
</feature>
<dbReference type="InParanoid" id="B8LXI3"/>
<feature type="domain" description="C2H2-type" evidence="9">
    <location>
        <begin position="121"/>
        <end position="148"/>
    </location>
</feature>
<dbReference type="EMBL" id="EQ962652">
    <property type="protein sequence ID" value="EED24484.1"/>
    <property type="molecule type" value="Genomic_DNA"/>
</dbReference>
<organism evidence="10 11">
    <name type="scientific">Talaromyces stipitatus (strain ATCC 10500 / CBS 375.48 / QM 6759 / NRRL 1006)</name>
    <name type="common">Penicillium stipitatum</name>
    <dbReference type="NCBI Taxonomy" id="441959"/>
    <lineage>
        <taxon>Eukaryota</taxon>
        <taxon>Fungi</taxon>
        <taxon>Dikarya</taxon>
        <taxon>Ascomycota</taxon>
        <taxon>Pezizomycotina</taxon>
        <taxon>Eurotiomycetes</taxon>
        <taxon>Eurotiomycetidae</taxon>
        <taxon>Eurotiales</taxon>
        <taxon>Trichocomaceae</taxon>
        <taxon>Talaromyces</taxon>
        <taxon>Talaromyces sect. Talaromyces</taxon>
    </lineage>
</organism>
<comment type="similarity">
    <text evidence="5">Belongs to the pacC/RIM101 family.</text>
</comment>
<dbReference type="AlphaFoldDB" id="B8LXI3"/>
<dbReference type="PANTHER" id="PTHR14003:SF20">
    <property type="entry name" value="FINGER DOMAIN PROTEIN, PUTATIVE (AFU_ORTHOLOGUE AFUA_4G10380)-RELATED"/>
    <property type="match status" value="1"/>
</dbReference>
<evidence type="ECO:0000256" key="7">
    <source>
        <dbReference type="PROSITE-ProRule" id="PRU00042"/>
    </source>
</evidence>
<feature type="compositionally biased region" description="Low complexity" evidence="8">
    <location>
        <begin position="316"/>
        <end position="341"/>
    </location>
</feature>
<evidence type="ECO:0000256" key="1">
    <source>
        <dbReference type="ARBA" id="ARBA00022723"/>
    </source>
</evidence>
<dbReference type="OMA" id="HPTGYGP"/>
<feature type="compositionally biased region" description="Low complexity" evidence="8">
    <location>
        <begin position="378"/>
        <end position="391"/>
    </location>
</feature>
<evidence type="ECO:0000259" key="9">
    <source>
        <dbReference type="PROSITE" id="PS50157"/>
    </source>
</evidence>
<dbReference type="GO" id="GO:0000978">
    <property type="term" value="F:RNA polymerase II cis-regulatory region sequence-specific DNA binding"/>
    <property type="evidence" value="ECO:0007669"/>
    <property type="project" value="TreeGrafter"/>
</dbReference>
<proteinExistence type="inferred from homology"/>
<feature type="compositionally biased region" description="Polar residues" evidence="8">
    <location>
        <begin position="34"/>
        <end position="45"/>
    </location>
</feature>
<dbReference type="OrthoDB" id="3437960at2759"/>
<dbReference type="GO" id="GO:0000981">
    <property type="term" value="F:DNA-binding transcription factor activity, RNA polymerase II-specific"/>
    <property type="evidence" value="ECO:0007669"/>
    <property type="project" value="UniProtKB-ARBA"/>
</dbReference>
<feature type="compositionally biased region" description="Low complexity" evidence="8">
    <location>
        <begin position="95"/>
        <end position="114"/>
    </location>
</feature>
<keyword evidence="4" id="KW-0862">Zinc</keyword>
<reference evidence="11" key="1">
    <citation type="journal article" date="2015" name="Genome Announc.">
        <title>Genome sequence of the AIDS-associated pathogen Penicillium marneffei (ATCC18224) and its near taxonomic relative Talaromyces stipitatus (ATCC10500).</title>
        <authorList>
            <person name="Nierman W.C."/>
            <person name="Fedorova-Abrams N.D."/>
            <person name="Andrianopoulos A."/>
        </authorList>
    </citation>
    <scope>NUCLEOTIDE SEQUENCE [LARGE SCALE GENOMIC DNA]</scope>
    <source>
        <strain evidence="11">ATCC 10500 / CBS 375.48 / QM 6759 / NRRL 1006</strain>
    </source>
</reference>
<dbReference type="Proteomes" id="UP000001745">
    <property type="component" value="Unassembled WGS sequence"/>
</dbReference>
<evidence type="ECO:0000256" key="8">
    <source>
        <dbReference type="SAM" id="MobiDB-lite"/>
    </source>
</evidence>